<name>A0A8H6YMP1_9AGAR</name>
<feature type="compositionally biased region" description="Low complexity" evidence="1">
    <location>
        <begin position="124"/>
        <end position="142"/>
    </location>
</feature>
<feature type="compositionally biased region" description="Low complexity" evidence="1">
    <location>
        <begin position="55"/>
        <end position="105"/>
    </location>
</feature>
<feature type="region of interest" description="Disordered" evidence="1">
    <location>
        <begin position="282"/>
        <end position="304"/>
    </location>
</feature>
<gene>
    <name evidence="3" type="ORF">MVEN_00628000</name>
</gene>
<keyword evidence="2" id="KW-1133">Transmembrane helix</keyword>
<reference evidence="3" key="1">
    <citation type="submission" date="2020-05" db="EMBL/GenBank/DDBJ databases">
        <title>Mycena genomes resolve the evolution of fungal bioluminescence.</title>
        <authorList>
            <person name="Tsai I.J."/>
        </authorList>
    </citation>
    <scope>NUCLEOTIDE SEQUENCE</scope>
    <source>
        <strain evidence="3">CCC161011</strain>
    </source>
</reference>
<feature type="compositionally biased region" description="Low complexity" evidence="1">
    <location>
        <begin position="436"/>
        <end position="447"/>
    </location>
</feature>
<sequence>MSASPSLSSSSLTPSYSIFSLSPLVCSHFACATSVSSHRVFMTSQPGRSTSNGRSTSAVSFSPSFTSSSPISRRASSQTPSSSSSTPVSRSPSSSVISITPSSTRPQPISISSSFSVRVNARPSTSLPRSSSASIADSHSQATPVTHRPCVIAAIAVSTSASSQTPSSTPISPEISTTSSSTGPQSISISSSFSINALPSTSLPQNSSVSIADSESQSRVTLLSHRPGVIGAIAVFTVVAVLLLSSLVFFLYRRRRRIQQMQVVRNERISAPFMQEYPRNTEAKGWASPSSTCSGSGWPADVSGPASRTISMPFPLRVDRPRRQSATSLAGSAKASHYTVRSHTSHVMGETHSFGKDVAWKEAHYENLGPLPIFRDRPSSSQRERSRSAPLHPEKKINLTAQTPTSHSGVAFHPNNNTDSDNVAPSKTPMWLLRRSTASASSVSSEYSTDDRPRSLSVV</sequence>
<dbReference type="AlphaFoldDB" id="A0A8H6YMP1"/>
<feature type="compositionally biased region" description="Polar residues" evidence="1">
    <location>
        <begin position="399"/>
        <end position="425"/>
    </location>
</feature>
<dbReference type="EMBL" id="JACAZI010000004">
    <property type="protein sequence ID" value="KAF7362783.1"/>
    <property type="molecule type" value="Genomic_DNA"/>
</dbReference>
<comment type="caution">
    <text evidence="3">The sequence shown here is derived from an EMBL/GenBank/DDBJ whole genome shotgun (WGS) entry which is preliminary data.</text>
</comment>
<feature type="compositionally biased region" description="Polar residues" evidence="1">
    <location>
        <begin position="44"/>
        <end position="54"/>
    </location>
</feature>
<keyword evidence="2" id="KW-0812">Transmembrane</keyword>
<dbReference type="OrthoDB" id="3026257at2759"/>
<keyword evidence="4" id="KW-1185">Reference proteome</keyword>
<feature type="compositionally biased region" description="Basic and acidic residues" evidence="1">
    <location>
        <begin position="374"/>
        <end position="397"/>
    </location>
</feature>
<feature type="region of interest" description="Disordered" evidence="1">
    <location>
        <begin position="370"/>
        <end position="459"/>
    </location>
</feature>
<feature type="region of interest" description="Disordered" evidence="1">
    <location>
        <begin position="122"/>
        <end position="142"/>
    </location>
</feature>
<organism evidence="3 4">
    <name type="scientific">Mycena venus</name>
    <dbReference type="NCBI Taxonomy" id="2733690"/>
    <lineage>
        <taxon>Eukaryota</taxon>
        <taxon>Fungi</taxon>
        <taxon>Dikarya</taxon>
        <taxon>Basidiomycota</taxon>
        <taxon>Agaricomycotina</taxon>
        <taxon>Agaricomycetes</taxon>
        <taxon>Agaricomycetidae</taxon>
        <taxon>Agaricales</taxon>
        <taxon>Marasmiineae</taxon>
        <taxon>Mycenaceae</taxon>
        <taxon>Mycena</taxon>
    </lineage>
</organism>
<keyword evidence="2" id="KW-0472">Membrane</keyword>
<accession>A0A8H6YMP1</accession>
<evidence type="ECO:0000256" key="2">
    <source>
        <dbReference type="SAM" id="Phobius"/>
    </source>
</evidence>
<dbReference type="Proteomes" id="UP000620124">
    <property type="component" value="Unassembled WGS sequence"/>
</dbReference>
<proteinExistence type="predicted"/>
<feature type="region of interest" description="Disordered" evidence="1">
    <location>
        <begin position="162"/>
        <end position="184"/>
    </location>
</feature>
<protein>
    <submittedName>
        <fullName evidence="3">Uncharacterized protein</fullName>
    </submittedName>
</protein>
<evidence type="ECO:0000256" key="1">
    <source>
        <dbReference type="SAM" id="MobiDB-lite"/>
    </source>
</evidence>
<evidence type="ECO:0000313" key="3">
    <source>
        <dbReference type="EMBL" id="KAF7362783.1"/>
    </source>
</evidence>
<evidence type="ECO:0000313" key="4">
    <source>
        <dbReference type="Proteomes" id="UP000620124"/>
    </source>
</evidence>
<feature type="transmembrane region" description="Helical" evidence="2">
    <location>
        <begin position="229"/>
        <end position="252"/>
    </location>
</feature>
<feature type="compositionally biased region" description="Basic and acidic residues" evidence="1">
    <location>
        <begin position="449"/>
        <end position="459"/>
    </location>
</feature>
<feature type="region of interest" description="Disordered" evidence="1">
    <location>
        <begin position="44"/>
        <end position="110"/>
    </location>
</feature>